<feature type="compositionally biased region" description="Low complexity" evidence="1">
    <location>
        <begin position="23"/>
        <end position="51"/>
    </location>
</feature>
<organism evidence="2">
    <name type="scientific">marine sediment metagenome</name>
    <dbReference type="NCBI Taxonomy" id="412755"/>
    <lineage>
        <taxon>unclassified sequences</taxon>
        <taxon>metagenomes</taxon>
        <taxon>ecological metagenomes</taxon>
    </lineage>
</organism>
<name>A0A0F9QXB7_9ZZZZ</name>
<dbReference type="AlphaFoldDB" id="A0A0F9QXB7"/>
<feature type="compositionally biased region" description="Basic and acidic residues" evidence="1">
    <location>
        <begin position="81"/>
        <end position="96"/>
    </location>
</feature>
<accession>A0A0F9QXB7</accession>
<evidence type="ECO:0000313" key="2">
    <source>
        <dbReference type="EMBL" id="KKN47124.1"/>
    </source>
</evidence>
<gene>
    <name evidence="2" type="ORF">LCGC14_0665910</name>
</gene>
<evidence type="ECO:0000256" key="1">
    <source>
        <dbReference type="SAM" id="MobiDB-lite"/>
    </source>
</evidence>
<evidence type="ECO:0008006" key="3">
    <source>
        <dbReference type="Google" id="ProtNLM"/>
    </source>
</evidence>
<dbReference type="EMBL" id="LAZR01001293">
    <property type="protein sequence ID" value="KKN47124.1"/>
    <property type="molecule type" value="Genomic_DNA"/>
</dbReference>
<feature type="region of interest" description="Disordered" evidence="1">
    <location>
        <begin position="23"/>
        <end position="99"/>
    </location>
</feature>
<proteinExistence type="predicted"/>
<sequence>MKKIAFIAVFSLGGLSAFAQVADPGQQTTNPTQQTTDPTTTQPQTADPSQQGIDPAQQETTYPTNGQLANPPQQTGAQETPVRDADGYAEIKRREIPGTLKKAMKENYPKSKIKTASSTEDGHYKLQVDLEDGTSETMLVDENGNPME</sequence>
<comment type="caution">
    <text evidence="2">The sequence shown here is derived from an EMBL/GenBank/DDBJ whole genome shotgun (WGS) entry which is preliminary data.</text>
</comment>
<feature type="compositionally biased region" description="Polar residues" evidence="1">
    <location>
        <begin position="57"/>
        <end position="78"/>
    </location>
</feature>
<reference evidence="2" key="1">
    <citation type="journal article" date="2015" name="Nature">
        <title>Complex archaea that bridge the gap between prokaryotes and eukaryotes.</title>
        <authorList>
            <person name="Spang A."/>
            <person name="Saw J.H."/>
            <person name="Jorgensen S.L."/>
            <person name="Zaremba-Niedzwiedzka K."/>
            <person name="Martijn J."/>
            <person name="Lind A.E."/>
            <person name="van Eijk R."/>
            <person name="Schleper C."/>
            <person name="Guy L."/>
            <person name="Ettema T.J."/>
        </authorList>
    </citation>
    <scope>NUCLEOTIDE SEQUENCE</scope>
</reference>
<protein>
    <recommendedName>
        <fullName evidence="3">PepSY domain-containing protein</fullName>
    </recommendedName>
</protein>